<dbReference type="AlphaFoldDB" id="A0A9E7NCY2"/>
<dbReference type="EMBL" id="CP100358">
    <property type="protein sequence ID" value="UTF55982.1"/>
    <property type="molecule type" value="Genomic_DNA"/>
</dbReference>
<geneLocation type="plasmid" evidence="2 3">
    <name>unnamed3</name>
</geneLocation>
<keyword evidence="3" id="KW-1185">Reference proteome</keyword>
<evidence type="ECO:0000313" key="2">
    <source>
        <dbReference type="EMBL" id="UTF55982.1"/>
    </source>
</evidence>
<accession>A0A9E7NCY2</accession>
<dbReference type="Proteomes" id="UP001056855">
    <property type="component" value="Plasmid unnamed3"/>
</dbReference>
<evidence type="ECO:0000256" key="1">
    <source>
        <dbReference type="SAM" id="MobiDB-lite"/>
    </source>
</evidence>
<proteinExistence type="predicted"/>
<dbReference type="RefSeq" id="WP_254161545.1">
    <property type="nucleotide sequence ID" value="NZ_CP100358.1"/>
</dbReference>
<gene>
    <name evidence="2" type="ORF">NGM29_21045</name>
</gene>
<feature type="compositionally biased region" description="Low complexity" evidence="1">
    <location>
        <begin position="147"/>
        <end position="159"/>
    </location>
</feature>
<reference evidence="2" key="1">
    <citation type="submission" date="2022-06" db="EMBL/GenBank/DDBJ databases">
        <title>Diverse halophilic archaea isolated from saline environments.</title>
        <authorList>
            <person name="Cui H.-L."/>
        </authorList>
    </citation>
    <scope>NUCLEOTIDE SEQUENCE</scope>
    <source>
        <strain evidence="2">WLHS1</strain>
        <plasmid evidence="2">unnamed3</plasmid>
    </source>
</reference>
<keyword evidence="2" id="KW-0614">Plasmid</keyword>
<evidence type="ECO:0000313" key="3">
    <source>
        <dbReference type="Proteomes" id="UP001056855"/>
    </source>
</evidence>
<feature type="region of interest" description="Disordered" evidence="1">
    <location>
        <begin position="114"/>
        <end position="159"/>
    </location>
</feature>
<protein>
    <submittedName>
        <fullName evidence="2">Uncharacterized protein</fullName>
    </submittedName>
</protein>
<dbReference type="KEGG" id="sawl:NGM29_21045"/>
<sequence length="159" mass="17863">MSDIARGEKPDWWDDLEDGTREDALVSNEAERVYLRAPNHEGEMRRYWFDVKDLTWTGKNKYVSDALKIGEEKTELRIDQYYKDVLEAMIQDSSVDGSLSIFLAGVSPELGQKLQDLAPRPGDALENQEAKNSDEPFAAGVREGEDTTTLDSSTTSGEQ</sequence>
<dbReference type="GeneID" id="73292589"/>
<organism evidence="2 3">
    <name type="scientific">Natronosalvus rutilus</name>
    <dbReference type="NCBI Taxonomy" id="2953753"/>
    <lineage>
        <taxon>Archaea</taxon>
        <taxon>Methanobacteriati</taxon>
        <taxon>Methanobacteriota</taxon>
        <taxon>Stenosarchaea group</taxon>
        <taxon>Halobacteria</taxon>
        <taxon>Halobacteriales</taxon>
        <taxon>Natrialbaceae</taxon>
        <taxon>Natronosalvus</taxon>
    </lineage>
</organism>
<name>A0A9E7NCY2_9EURY</name>